<organism evidence="5 6">
    <name type="scientific">Gloeocapsopsis crepidinum LEGE 06123</name>
    <dbReference type="NCBI Taxonomy" id="588587"/>
    <lineage>
        <taxon>Bacteria</taxon>
        <taxon>Bacillati</taxon>
        <taxon>Cyanobacteriota</taxon>
        <taxon>Cyanophyceae</taxon>
        <taxon>Oscillatoriophycideae</taxon>
        <taxon>Chroococcales</taxon>
        <taxon>Chroococcaceae</taxon>
        <taxon>Gloeocapsopsis</taxon>
    </lineage>
</organism>
<dbReference type="EMBL" id="JADEWN010000016">
    <property type="protein sequence ID" value="MBE9190410.1"/>
    <property type="molecule type" value="Genomic_DNA"/>
</dbReference>
<dbReference type="SMART" id="SM00450">
    <property type="entry name" value="RHOD"/>
    <property type="match status" value="2"/>
</dbReference>
<gene>
    <name evidence="5" type="ORF">IQ230_08560</name>
</gene>
<dbReference type="InterPro" id="IPR036873">
    <property type="entry name" value="Rhodanese-like_dom_sf"/>
</dbReference>
<dbReference type="PANTHER" id="PTHR43855:SF1">
    <property type="entry name" value="THIOSULFATE SULFURTRANSFERASE"/>
    <property type="match status" value="1"/>
</dbReference>
<proteinExistence type="predicted"/>
<dbReference type="InterPro" id="IPR001763">
    <property type="entry name" value="Rhodanese-like_dom"/>
</dbReference>
<keyword evidence="6" id="KW-1185">Reference proteome</keyword>
<dbReference type="PROSITE" id="PS50206">
    <property type="entry name" value="RHODANESE_3"/>
    <property type="match status" value="2"/>
</dbReference>
<feature type="domain" description="Rhodanese" evidence="4">
    <location>
        <begin position="16"/>
        <end position="127"/>
    </location>
</feature>
<comment type="caution">
    <text evidence="5">The sequence shown here is derived from an EMBL/GenBank/DDBJ whole genome shotgun (WGS) entry which is preliminary data.</text>
</comment>
<reference evidence="5 6" key="1">
    <citation type="submission" date="2020-10" db="EMBL/GenBank/DDBJ databases">
        <authorList>
            <person name="Castelo-Branco R."/>
            <person name="Eusebio N."/>
            <person name="Adriana R."/>
            <person name="Vieira A."/>
            <person name="Brugerolle De Fraissinette N."/>
            <person name="Rezende De Castro R."/>
            <person name="Schneider M.P."/>
            <person name="Vasconcelos V."/>
            <person name="Leao P.N."/>
        </authorList>
    </citation>
    <scope>NUCLEOTIDE SEQUENCE [LARGE SCALE GENOMIC DNA]</scope>
    <source>
        <strain evidence="5 6">LEGE 06123</strain>
    </source>
</reference>
<comment type="catalytic activity">
    <reaction evidence="3">
        <text>thiosulfate + hydrogen cyanide = thiocyanate + sulfite + 2 H(+)</text>
        <dbReference type="Rhea" id="RHEA:16881"/>
        <dbReference type="ChEBI" id="CHEBI:15378"/>
        <dbReference type="ChEBI" id="CHEBI:17359"/>
        <dbReference type="ChEBI" id="CHEBI:18022"/>
        <dbReference type="ChEBI" id="CHEBI:18407"/>
        <dbReference type="ChEBI" id="CHEBI:33542"/>
        <dbReference type="EC" id="2.8.1.1"/>
    </reaction>
</comment>
<evidence type="ECO:0000256" key="3">
    <source>
        <dbReference type="ARBA" id="ARBA00047549"/>
    </source>
</evidence>
<evidence type="ECO:0000313" key="5">
    <source>
        <dbReference type="EMBL" id="MBE9190410.1"/>
    </source>
</evidence>
<dbReference type="PROSITE" id="PS00380">
    <property type="entry name" value="RHODANESE_1"/>
    <property type="match status" value="1"/>
</dbReference>
<evidence type="ECO:0000256" key="1">
    <source>
        <dbReference type="ARBA" id="ARBA00012245"/>
    </source>
</evidence>
<evidence type="ECO:0000256" key="2">
    <source>
        <dbReference type="ARBA" id="ARBA00022737"/>
    </source>
</evidence>
<protein>
    <recommendedName>
        <fullName evidence="1">thiosulfate sulfurtransferase</fullName>
        <ecNumber evidence="1">2.8.1.1</ecNumber>
    </recommendedName>
</protein>
<evidence type="ECO:0000259" key="4">
    <source>
        <dbReference type="PROSITE" id="PS50206"/>
    </source>
</evidence>
<dbReference type="EC" id="2.8.1.1" evidence="1"/>
<dbReference type="CDD" id="cd01449">
    <property type="entry name" value="TST_Repeat_2"/>
    <property type="match status" value="1"/>
</dbReference>
<name>A0ABR9UQ54_9CHRO</name>
<feature type="domain" description="Rhodanese" evidence="4">
    <location>
        <begin position="157"/>
        <end position="277"/>
    </location>
</feature>
<sequence length="290" mass="32098">MEVKPLISPSELASLSQESVVVIDTRVAEEYAVSHIPGAVNLREMFTYLATSTPEGLAELRSQFVELLSAVGICGTERIVIYEDALNTGYGQSCRGYFLLKYFGCPSVSVLHGGYQAWLAAGLPTTTEVPVIENKVFTVSIDSSMMVTTAQMLQVLDNPAIIKLDVRDADEWRGESSSPYGVDFCPRKGRIPGAVWIEWYQMMELNSEIPMFRSTDEIMAMCQEVGITPDSTVYIYCFKGSRASNTLIALKEAGIKDVRNYFASWNEWSRDASLPIEIGEPSDRKIPASV</sequence>
<dbReference type="Gene3D" id="3.40.250.10">
    <property type="entry name" value="Rhodanese-like domain"/>
    <property type="match status" value="2"/>
</dbReference>
<keyword evidence="2" id="KW-0677">Repeat</keyword>
<dbReference type="RefSeq" id="WP_193931594.1">
    <property type="nucleotide sequence ID" value="NZ_CAWPMZ010000034.1"/>
</dbReference>
<dbReference type="InterPro" id="IPR051126">
    <property type="entry name" value="Thiosulfate_sulfurtransferase"/>
</dbReference>
<dbReference type="SUPFAM" id="SSF52821">
    <property type="entry name" value="Rhodanese/Cell cycle control phosphatase"/>
    <property type="match status" value="2"/>
</dbReference>
<dbReference type="Proteomes" id="UP000651156">
    <property type="component" value="Unassembled WGS sequence"/>
</dbReference>
<dbReference type="InterPro" id="IPR001307">
    <property type="entry name" value="Thiosulphate_STrfase_CS"/>
</dbReference>
<evidence type="ECO:0000313" key="6">
    <source>
        <dbReference type="Proteomes" id="UP000651156"/>
    </source>
</evidence>
<dbReference type="Pfam" id="PF00581">
    <property type="entry name" value="Rhodanese"/>
    <property type="match status" value="2"/>
</dbReference>
<accession>A0ABR9UQ54</accession>
<dbReference type="PANTHER" id="PTHR43855">
    <property type="entry name" value="THIOSULFATE SULFURTRANSFERASE"/>
    <property type="match status" value="1"/>
</dbReference>